<name>A0A517TEX1_9PLAN</name>
<evidence type="ECO:0000313" key="2">
    <source>
        <dbReference type="Proteomes" id="UP000319976"/>
    </source>
</evidence>
<reference evidence="1 2" key="1">
    <citation type="submission" date="2019-02" db="EMBL/GenBank/DDBJ databases">
        <title>Deep-cultivation of Planctomycetes and their phenomic and genomic characterization uncovers novel biology.</title>
        <authorList>
            <person name="Wiegand S."/>
            <person name="Jogler M."/>
            <person name="Boedeker C."/>
            <person name="Pinto D."/>
            <person name="Vollmers J."/>
            <person name="Rivas-Marin E."/>
            <person name="Kohn T."/>
            <person name="Peeters S.H."/>
            <person name="Heuer A."/>
            <person name="Rast P."/>
            <person name="Oberbeckmann S."/>
            <person name="Bunk B."/>
            <person name="Jeske O."/>
            <person name="Meyerdierks A."/>
            <person name="Storesund J.E."/>
            <person name="Kallscheuer N."/>
            <person name="Luecker S."/>
            <person name="Lage O.M."/>
            <person name="Pohl T."/>
            <person name="Merkel B.J."/>
            <person name="Hornburger P."/>
            <person name="Mueller R.-W."/>
            <person name="Bruemmer F."/>
            <person name="Labrenz M."/>
            <person name="Spormann A.M."/>
            <person name="Op den Camp H."/>
            <person name="Overmann J."/>
            <person name="Amann R."/>
            <person name="Jetten M.S.M."/>
            <person name="Mascher T."/>
            <person name="Medema M.H."/>
            <person name="Devos D.P."/>
            <person name="Kaster A.-K."/>
            <person name="Ovreas L."/>
            <person name="Rohde M."/>
            <person name="Galperin M.Y."/>
            <person name="Jogler C."/>
        </authorList>
    </citation>
    <scope>NUCLEOTIDE SEQUENCE [LARGE SCALE GENOMIC DNA]</scope>
    <source>
        <strain evidence="1 2">V22</strain>
    </source>
</reference>
<keyword evidence="2" id="KW-1185">Reference proteome</keyword>
<dbReference type="InterPro" id="IPR058180">
    <property type="entry name" value="BPSS1187-like"/>
</dbReference>
<accession>A0A517TEX1</accession>
<proteinExistence type="predicted"/>
<gene>
    <name evidence="1" type="ORF">V22_41810</name>
</gene>
<dbReference type="EMBL" id="CP036316">
    <property type="protein sequence ID" value="QDT66909.1"/>
    <property type="molecule type" value="Genomic_DNA"/>
</dbReference>
<protein>
    <recommendedName>
        <fullName evidence="3">Alpha/beta hydrolase family protein</fullName>
    </recommendedName>
</protein>
<dbReference type="AlphaFoldDB" id="A0A517TEX1"/>
<sequence>MTSSDFDGKNFTMRALLCFLTGTLFLSVTNNLPAAEPLQYDDPAPQKYVLTARASELDSRTREYPAIDFVFGPDEKPKDTEKAVVDTRVEPRGKLVIWLMSYNSRLFDRLADYGLHAIQVHYANRWFSKVCQENPVGENCRGNMRLEAATGDDYTDIVDIQKPDGMQERAFQFVKWLAKENPQAKWDYYINESGDGLRWDDVIMAGASHGSTTSARFALHQKVSRVVMLCGPRDQFQNWQMLPSATPRNRFFGFSHTLDGGWTGDHYCRSWELLGLNEFGPIVDVDAVPAPFENSRRLITSFDVGGNANKAHSSVIPGGNSYRDKDGNFMHEEVWRYLFTHPVDEVGEPVPQDDSCDKNQRD</sequence>
<dbReference type="Proteomes" id="UP000319976">
    <property type="component" value="Chromosome"/>
</dbReference>
<dbReference type="KEGG" id="chya:V22_41810"/>
<evidence type="ECO:0000313" key="1">
    <source>
        <dbReference type="EMBL" id="QDT66909.1"/>
    </source>
</evidence>
<dbReference type="InterPro" id="IPR029058">
    <property type="entry name" value="AB_hydrolase_fold"/>
</dbReference>
<dbReference type="RefSeq" id="WP_231734108.1">
    <property type="nucleotide sequence ID" value="NZ_CP036316.1"/>
</dbReference>
<organism evidence="1 2">
    <name type="scientific">Calycomorphotria hydatis</name>
    <dbReference type="NCBI Taxonomy" id="2528027"/>
    <lineage>
        <taxon>Bacteria</taxon>
        <taxon>Pseudomonadati</taxon>
        <taxon>Planctomycetota</taxon>
        <taxon>Planctomycetia</taxon>
        <taxon>Planctomycetales</taxon>
        <taxon>Planctomycetaceae</taxon>
        <taxon>Calycomorphotria</taxon>
    </lineage>
</organism>
<dbReference type="SUPFAM" id="SSF53474">
    <property type="entry name" value="alpha/beta-Hydrolases"/>
    <property type="match status" value="1"/>
</dbReference>
<dbReference type="NCBIfam" id="NF047580">
    <property type="entry name" value="BPSS1187_fam"/>
    <property type="match status" value="1"/>
</dbReference>
<evidence type="ECO:0008006" key="3">
    <source>
        <dbReference type="Google" id="ProtNLM"/>
    </source>
</evidence>